<evidence type="ECO:0000313" key="1">
    <source>
        <dbReference type="EMBL" id="BBO32272.1"/>
    </source>
</evidence>
<proteinExistence type="predicted"/>
<dbReference type="KEGG" id="lpav:PLANPX_1884"/>
<dbReference type="Proteomes" id="UP000326837">
    <property type="component" value="Chromosome"/>
</dbReference>
<reference evidence="2" key="1">
    <citation type="submission" date="2019-10" db="EMBL/GenBank/DDBJ databases">
        <title>Lacipirellula parvula gen. nov., sp. nov., representing a lineage of planctomycetes widespread in freshwater anoxic habitats, and description of the family Lacipirellulaceae.</title>
        <authorList>
            <person name="Dedysh S.N."/>
            <person name="Kulichevskaya I.S."/>
            <person name="Beletsky A.V."/>
            <person name="Rakitin A.L."/>
            <person name="Mardanov A.V."/>
            <person name="Ivanova A.A."/>
            <person name="Saltykova V.X."/>
            <person name="Rijpstra W.I.C."/>
            <person name="Sinninghe Damste J.S."/>
            <person name="Ravin N.V."/>
        </authorList>
    </citation>
    <scope>NUCLEOTIDE SEQUENCE [LARGE SCALE GENOMIC DNA]</scope>
    <source>
        <strain evidence="2">PX69</strain>
    </source>
</reference>
<name>A0A5K7X8R6_9BACT</name>
<keyword evidence="2" id="KW-1185">Reference proteome</keyword>
<protein>
    <submittedName>
        <fullName evidence="1">Uncharacterized protein</fullName>
    </submittedName>
</protein>
<accession>A0A5K7X8R6</accession>
<sequence>MIHPGEAGGFSPFVAVAAGALGASAAEHRVLLAIRVNTVNVNFVEFITFS</sequence>
<dbReference type="EMBL" id="AP021861">
    <property type="protein sequence ID" value="BBO32272.1"/>
    <property type="molecule type" value="Genomic_DNA"/>
</dbReference>
<gene>
    <name evidence="1" type="ORF">PLANPX_1884</name>
</gene>
<evidence type="ECO:0000313" key="2">
    <source>
        <dbReference type="Proteomes" id="UP000326837"/>
    </source>
</evidence>
<dbReference type="AlphaFoldDB" id="A0A5K7X8R6"/>
<organism evidence="1 2">
    <name type="scientific">Lacipirellula parvula</name>
    <dbReference type="NCBI Taxonomy" id="2650471"/>
    <lineage>
        <taxon>Bacteria</taxon>
        <taxon>Pseudomonadati</taxon>
        <taxon>Planctomycetota</taxon>
        <taxon>Planctomycetia</taxon>
        <taxon>Pirellulales</taxon>
        <taxon>Lacipirellulaceae</taxon>
        <taxon>Lacipirellula</taxon>
    </lineage>
</organism>